<organism evidence="2 3">
    <name type="scientific">Sphingobium scionense</name>
    <dbReference type="NCBI Taxonomy" id="1404341"/>
    <lineage>
        <taxon>Bacteria</taxon>
        <taxon>Pseudomonadati</taxon>
        <taxon>Pseudomonadota</taxon>
        <taxon>Alphaproteobacteria</taxon>
        <taxon>Sphingomonadales</taxon>
        <taxon>Sphingomonadaceae</taxon>
        <taxon>Sphingobium</taxon>
    </lineage>
</organism>
<dbReference type="PROSITE" id="PS50910">
    <property type="entry name" value="HEPN"/>
    <property type="match status" value="1"/>
</dbReference>
<reference evidence="2 3" key="1">
    <citation type="submission" date="2020-08" db="EMBL/GenBank/DDBJ databases">
        <title>Genomic Encyclopedia of Type Strains, Phase IV (KMG-IV): sequencing the most valuable type-strain genomes for metagenomic binning, comparative biology and taxonomic classification.</title>
        <authorList>
            <person name="Goeker M."/>
        </authorList>
    </citation>
    <scope>NUCLEOTIDE SEQUENCE [LARGE SCALE GENOMIC DNA]</scope>
    <source>
        <strain evidence="2 3">DSM 19371</strain>
    </source>
</reference>
<feature type="domain" description="HEPN" evidence="1">
    <location>
        <begin position="169"/>
        <end position="289"/>
    </location>
</feature>
<dbReference type="EMBL" id="JACIEU010000023">
    <property type="protein sequence ID" value="MBB4150620.1"/>
    <property type="molecule type" value="Genomic_DNA"/>
</dbReference>
<dbReference type="Gene3D" id="1.20.120.330">
    <property type="entry name" value="Nucleotidyltransferases domain 2"/>
    <property type="match status" value="1"/>
</dbReference>
<evidence type="ECO:0000313" key="3">
    <source>
        <dbReference type="Proteomes" id="UP000590524"/>
    </source>
</evidence>
<keyword evidence="3" id="KW-1185">Reference proteome</keyword>
<protein>
    <submittedName>
        <fullName evidence="2">HEPN domain-containing protein</fullName>
    </submittedName>
</protein>
<proteinExistence type="predicted"/>
<dbReference type="InterPro" id="IPR007842">
    <property type="entry name" value="HEPN_dom"/>
</dbReference>
<dbReference type="RefSeq" id="WP_188083962.1">
    <property type="nucleotide sequence ID" value="NZ_JACIEU010000023.1"/>
</dbReference>
<dbReference type="SUPFAM" id="SSF81593">
    <property type="entry name" value="Nucleotidyltransferase substrate binding subunit/domain"/>
    <property type="match status" value="1"/>
</dbReference>
<comment type="caution">
    <text evidence="2">The sequence shown here is derived from an EMBL/GenBank/DDBJ whole genome shotgun (WGS) entry which is preliminary data.</text>
</comment>
<evidence type="ECO:0000313" key="2">
    <source>
        <dbReference type="EMBL" id="MBB4150620.1"/>
    </source>
</evidence>
<accession>A0A7W6LUA1</accession>
<evidence type="ECO:0000259" key="1">
    <source>
        <dbReference type="PROSITE" id="PS50910"/>
    </source>
</evidence>
<name>A0A7W6LUA1_9SPHN</name>
<dbReference type="AlphaFoldDB" id="A0A7W6LUA1"/>
<gene>
    <name evidence="2" type="ORF">GGQ90_004427</name>
</gene>
<dbReference type="Proteomes" id="UP000590524">
    <property type="component" value="Unassembled WGS sequence"/>
</dbReference>
<sequence>MTLRTDFGHLPASIQHELEQVTWMVFETFAECCKGRLSQQYREGRILAVILHGPHAEQAWEDVPPGAAFRLMLIVNHVRLARSDQDWRLMRERLRRAWEHGEIARPVRMSVESLDRINSALVDAVPHFVTIAEQGVALYQAEGLRLKAPRHLPEEERARRAGAEFARWHKNGCDFLAGAAFYRDRGNMRMAALLLHQSCEHLYQSILWSFTLHGPRTHALDELREAAEALAPDLRAAWPREDRHQRRAFGCIRRAYVEARYERSYRITPAELVWALERGEALKQLAAQCWREHDASLANQHQLTASEPPPPPPSLILAQNSRRLPPLLPAAVGARRYRSPLVRLRGLLHAAGRSNAIRRWVKRTSLFSAGLCLFFAGAEAMHWRLRAGPVIPSEPAKLTAILDFDIHAETVLQAVGAVANRAGYRIAANEDIWTVRWTGTYRAKATTFDALADILYGSGLCPTIRDDLITIRFCDPSGRFVIASTDEIVRPGERASTTIYRSR</sequence>
<dbReference type="Pfam" id="PF05168">
    <property type="entry name" value="HEPN"/>
    <property type="match status" value="1"/>
</dbReference>